<reference evidence="8" key="1">
    <citation type="submission" date="2014-09" db="EMBL/GenBank/DDBJ databases">
        <authorList>
            <person name="Gomez-Valero L."/>
        </authorList>
    </citation>
    <scope>NUCLEOTIDE SEQUENCE [LARGE SCALE GENOMIC DNA]</scope>
    <source>
        <strain evidence="8">ATCC33218</strain>
    </source>
</reference>
<dbReference type="Pfam" id="PF07739">
    <property type="entry name" value="TipAS"/>
    <property type="match status" value="1"/>
</dbReference>
<dbReference type="OrthoDB" id="9802944at2"/>
<organism evidence="6 8">
    <name type="scientific">Legionella micdadei</name>
    <name type="common">Tatlockia micdadei</name>
    <dbReference type="NCBI Taxonomy" id="451"/>
    <lineage>
        <taxon>Bacteria</taxon>
        <taxon>Pseudomonadati</taxon>
        <taxon>Pseudomonadota</taxon>
        <taxon>Gammaproteobacteria</taxon>
        <taxon>Legionellales</taxon>
        <taxon>Legionellaceae</taxon>
        <taxon>Legionella</taxon>
    </lineage>
</organism>
<accession>A0A098GJH3</accession>
<dbReference type="CDD" id="cd01106">
    <property type="entry name" value="HTH_TipAL-Mta"/>
    <property type="match status" value="1"/>
</dbReference>
<evidence type="ECO:0000313" key="7">
    <source>
        <dbReference type="EMBL" id="SCY73912.1"/>
    </source>
</evidence>
<dbReference type="EMBL" id="FMVN01000016">
    <property type="protein sequence ID" value="SCY73912.1"/>
    <property type="molecule type" value="Genomic_DNA"/>
</dbReference>
<dbReference type="PROSITE" id="PS50937">
    <property type="entry name" value="HTH_MERR_2"/>
    <property type="match status" value="1"/>
</dbReference>
<dbReference type="EMBL" id="LN614830">
    <property type="protein sequence ID" value="CEG62135.1"/>
    <property type="molecule type" value="Genomic_DNA"/>
</dbReference>
<dbReference type="Gene3D" id="1.10.490.50">
    <property type="entry name" value="Antibiotic binding domain of TipA-like multidrug resistance regulators"/>
    <property type="match status" value="1"/>
</dbReference>
<dbReference type="InterPro" id="IPR012925">
    <property type="entry name" value="TipAS_dom"/>
</dbReference>
<reference evidence="7 9" key="3">
    <citation type="submission" date="2016-10" db="EMBL/GenBank/DDBJ databases">
        <authorList>
            <person name="Varghese N."/>
            <person name="Submissions S."/>
        </authorList>
    </citation>
    <scope>NUCLEOTIDE SEQUENCE [LARGE SCALE GENOMIC DNA]</scope>
    <source>
        <strain evidence="7 9">ATCC 33218</strain>
    </source>
</reference>
<evidence type="ECO:0000313" key="6">
    <source>
        <dbReference type="EMBL" id="CEG62135.1"/>
    </source>
</evidence>
<keyword evidence="4" id="KW-0804">Transcription</keyword>
<dbReference type="SUPFAM" id="SSF46955">
    <property type="entry name" value="Putative DNA-binding domain"/>
    <property type="match status" value="1"/>
</dbReference>
<evidence type="ECO:0000313" key="8">
    <source>
        <dbReference type="Proteomes" id="UP000032414"/>
    </source>
</evidence>
<dbReference type="Pfam" id="PF13411">
    <property type="entry name" value="MerR_1"/>
    <property type="match status" value="1"/>
</dbReference>
<protein>
    <submittedName>
        <fullName evidence="7">DNA-binding transcriptional regulator, MerR family</fullName>
    </submittedName>
    <submittedName>
        <fullName evidence="6">Transcriptional regulator SkgA, mercury resistance</fullName>
    </submittedName>
</protein>
<evidence type="ECO:0000256" key="2">
    <source>
        <dbReference type="ARBA" id="ARBA00023125"/>
    </source>
</evidence>
<dbReference type="InterPro" id="IPR047057">
    <property type="entry name" value="MerR_fam"/>
</dbReference>
<dbReference type="PANTHER" id="PTHR30204:SF90">
    <property type="entry name" value="HTH-TYPE TRANSCRIPTIONAL ACTIVATOR MTA"/>
    <property type="match status" value="1"/>
</dbReference>
<feature type="domain" description="HTH merR-type" evidence="5">
    <location>
        <begin position="1"/>
        <end position="71"/>
    </location>
</feature>
<dbReference type="GO" id="GO:0003700">
    <property type="term" value="F:DNA-binding transcription factor activity"/>
    <property type="evidence" value="ECO:0007669"/>
    <property type="project" value="InterPro"/>
</dbReference>
<reference evidence="6" key="2">
    <citation type="submission" date="2014-09" db="EMBL/GenBank/DDBJ databases">
        <authorList>
            <person name="GOMEZ-VALERO Laura"/>
        </authorList>
    </citation>
    <scope>NUCLEOTIDE SEQUENCE</scope>
    <source>
        <strain evidence="6">ATCC33218</strain>
    </source>
</reference>
<dbReference type="SUPFAM" id="SSF89082">
    <property type="entry name" value="Antibiotic binding domain of TipA-like multidrug resistance regulators"/>
    <property type="match status" value="1"/>
</dbReference>
<dbReference type="InterPro" id="IPR036244">
    <property type="entry name" value="TipA-like_antibiotic-bd"/>
</dbReference>
<dbReference type="Proteomes" id="UP000032414">
    <property type="component" value="Chromosome I"/>
</dbReference>
<evidence type="ECO:0000256" key="3">
    <source>
        <dbReference type="ARBA" id="ARBA00023159"/>
    </source>
</evidence>
<dbReference type="KEGG" id="tmc:LMI_2896"/>
<dbReference type="PANTHER" id="PTHR30204">
    <property type="entry name" value="REDOX-CYCLING DRUG-SENSING TRANSCRIPTIONAL ACTIVATOR SOXR"/>
    <property type="match status" value="1"/>
</dbReference>
<keyword evidence="3" id="KW-0010">Activator</keyword>
<dbReference type="HOGENOM" id="CLU_060077_0_6_6"/>
<keyword evidence="1" id="KW-0805">Transcription regulation</keyword>
<dbReference type="PATRIC" id="fig|451.8.peg.2487"/>
<sequence length="253" mass="30225">MSYTVKKLAKISGVSPRTLRFYDEIGLLKPAYYGENQYRYYEEEQLLMLQQILFFRELGFSLNDIQRIIHSDGFDKIEALTEHKSILLEDLKRIKILTKTIDKTISHIRGNLIMSDIEMYEGFDPKKQQEYENYLLQTGKVTQKQIDESWKNVRHWKKNNWEDHQREGEEINQGLVNAILNGAKPEAKEVQDLIQRHYQWVKKFWTPTQESYIGLGQMYLEHPDFKSFYTNYHPDLVEFLVEAMKIYAKEKLN</sequence>
<keyword evidence="2 7" id="KW-0238">DNA-binding</keyword>
<evidence type="ECO:0000256" key="1">
    <source>
        <dbReference type="ARBA" id="ARBA00023015"/>
    </source>
</evidence>
<evidence type="ECO:0000256" key="4">
    <source>
        <dbReference type="ARBA" id="ARBA00023163"/>
    </source>
</evidence>
<evidence type="ECO:0000313" key="9">
    <source>
        <dbReference type="Proteomes" id="UP000182998"/>
    </source>
</evidence>
<name>A0A098GJH3_LEGMI</name>
<dbReference type="Gene3D" id="1.10.1660.10">
    <property type="match status" value="1"/>
</dbReference>
<gene>
    <name evidence="6" type="ORF">LMI_2896</name>
    <name evidence="7" type="ORF">SAMN02982997_02724</name>
</gene>
<dbReference type="PRINTS" id="PR00040">
    <property type="entry name" value="HTHMERR"/>
</dbReference>
<dbReference type="GO" id="GO:0003677">
    <property type="term" value="F:DNA binding"/>
    <property type="evidence" value="ECO:0007669"/>
    <property type="project" value="UniProtKB-KW"/>
</dbReference>
<keyword evidence="9" id="KW-1185">Reference proteome</keyword>
<dbReference type="RefSeq" id="WP_045100256.1">
    <property type="nucleotide sequence ID" value="NZ_CP020614.1"/>
</dbReference>
<dbReference type="Proteomes" id="UP000182998">
    <property type="component" value="Unassembled WGS sequence"/>
</dbReference>
<proteinExistence type="predicted"/>
<dbReference type="SMART" id="SM00422">
    <property type="entry name" value="HTH_MERR"/>
    <property type="match status" value="1"/>
</dbReference>
<dbReference type="AlphaFoldDB" id="A0A098GJH3"/>
<evidence type="ECO:0000259" key="5">
    <source>
        <dbReference type="PROSITE" id="PS50937"/>
    </source>
</evidence>
<dbReference type="InterPro" id="IPR009061">
    <property type="entry name" value="DNA-bd_dom_put_sf"/>
</dbReference>
<dbReference type="STRING" id="451.B6N58_13375"/>
<dbReference type="InterPro" id="IPR000551">
    <property type="entry name" value="MerR-type_HTH_dom"/>
</dbReference>